<evidence type="ECO:0000256" key="3">
    <source>
        <dbReference type="ARBA" id="ARBA00022723"/>
    </source>
</evidence>
<dbReference type="EMBL" id="CP002172">
    <property type="protein sequence ID" value="AEA38766.1"/>
    <property type="molecule type" value="Genomic_DNA"/>
</dbReference>
<dbReference type="PANTHER" id="PTHR11618">
    <property type="entry name" value="TRANSCRIPTION INITIATION FACTOR IIB-RELATED"/>
    <property type="match status" value="1"/>
</dbReference>
<dbReference type="FunFam" id="1.10.472.10:FF:000066">
    <property type="entry name" value="Transcription factor IIIB subunit"/>
    <property type="match status" value="1"/>
</dbReference>
<comment type="similarity">
    <text evidence="2">Belongs to the TFIIB family.</text>
</comment>
<dbReference type="GO" id="GO:0000126">
    <property type="term" value="C:transcription factor TFIIIB complex"/>
    <property type="evidence" value="ECO:0007669"/>
    <property type="project" value="TreeGrafter"/>
</dbReference>
<dbReference type="InterPro" id="IPR000812">
    <property type="entry name" value="TFIIB"/>
</dbReference>
<evidence type="ECO:0000259" key="9">
    <source>
        <dbReference type="SMART" id="SM00385"/>
    </source>
</evidence>
<dbReference type="InterPro" id="IPR013763">
    <property type="entry name" value="Cyclin-like_dom"/>
</dbReference>
<dbReference type="Gene3D" id="1.10.472.10">
    <property type="entry name" value="Cyclin-like"/>
    <property type="match status" value="2"/>
</dbReference>
<keyword evidence="8" id="KW-0539">Nucleus</keyword>
<dbReference type="PRINTS" id="PR00685">
    <property type="entry name" value="TIFACTORIIB"/>
</dbReference>
<keyword evidence="4" id="KW-0863">Zinc-finger</keyword>
<dbReference type="RefSeq" id="XP_003239664.1">
    <property type="nucleotide sequence ID" value="XM_003239616.1"/>
</dbReference>
<proteinExistence type="inferred from homology"/>
<dbReference type="GO" id="GO:0008270">
    <property type="term" value="F:zinc ion binding"/>
    <property type="evidence" value="ECO:0007669"/>
    <property type="project" value="UniProtKB-KW"/>
</dbReference>
<dbReference type="GO" id="GO:0005634">
    <property type="term" value="C:nucleus"/>
    <property type="evidence" value="ECO:0007669"/>
    <property type="project" value="UniProtKB-SubCell"/>
</dbReference>
<dbReference type="InterPro" id="IPR013150">
    <property type="entry name" value="TFIIB_cyclin"/>
</dbReference>
<gene>
    <name evidence="10" type="primary">tfIIB-brf</name>
    <name evidence="10" type="ORF">CPARA_1gp108</name>
</gene>
<feature type="domain" description="Cyclin-like" evidence="9">
    <location>
        <begin position="78"/>
        <end position="159"/>
    </location>
</feature>
<evidence type="ECO:0000256" key="2">
    <source>
        <dbReference type="ARBA" id="ARBA00010857"/>
    </source>
</evidence>
<comment type="subcellular location">
    <subcellularLocation>
        <location evidence="1">Nucleus</location>
    </subcellularLocation>
</comment>
<dbReference type="SMART" id="SM00385">
    <property type="entry name" value="CYCLIN"/>
    <property type="match status" value="2"/>
</dbReference>
<evidence type="ECO:0000256" key="6">
    <source>
        <dbReference type="ARBA" id="ARBA00023015"/>
    </source>
</evidence>
<dbReference type="SUPFAM" id="SSF47954">
    <property type="entry name" value="Cyclin-like"/>
    <property type="match status" value="2"/>
</dbReference>
<evidence type="ECO:0000313" key="11">
    <source>
        <dbReference type="Proteomes" id="UP000243423"/>
    </source>
</evidence>
<dbReference type="GO" id="GO:0017025">
    <property type="term" value="F:TBP-class protein binding"/>
    <property type="evidence" value="ECO:0007669"/>
    <property type="project" value="InterPro"/>
</dbReference>
<dbReference type="AlphaFoldDB" id="F2HHH0"/>
<evidence type="ECO:0000256" key="1">
    <source>
        <dbReference type="ARBA" id="ARBA00004123"/>
    </source>
</evidence>
<dbReference type="Proteomes" id="UP000243423">
    <property type="component" value="Nucleomorph 1"/>
</dbReference>
<dbReference type="CDD" id="cd20554">
    <property type="entry name" value="CYCLIN_TFIIIB90_rpt2"/>
    <property type="match status" value="1"/>
</dbReference>
<dbReference type="PANTHER" id="PTHR11618:SF4">
    <property type="entry name" value="TRANSCRIPTION FACTOR IIIB 90 KDA SUBUNIT"/>
    <property type="match status" value="1"/>
</dbReference>
<reference evidence="10 11" key="1">
    <citation type="journal article" date="2011" name="Genome Biol. Evol.">
        <title>Complete nucleomorph genome sequence of the nonphotosynthetic alga Cryptomonas paramecium reveals a core nucleomorph gene set.</title>
        <authorList>
            <person name="Tanifuji G."/>
            <person name="Onodera N.T."/>
            <person name="Wheeler T.J."/>
            <person name="Dlutek M."/>
            <person name="Donaher N."/>
            <person name="Archibald J.M."/>
        </authorList>
    </citation>
    <scope>NUCLEOTIDE SEQUENCE [LARGE SCALE GENOMIC DNA]</scope>
    <source>
        <strain evidence="10 11">CCAP977/2A</strain>
    </source>
</reference>
<evidence type="ECO:0000256" key="4">
    <source>
        <dbReference type="ARBA" id="ARBA00022771"/>
    </source>
</evidence>
<dbReference type="GO" id="GO:0001006">
    <property type="term" value="F:RNA polymerase III type 3 promoter sequence-specific DNA binding"/>
    <property type="evidence" value="ECO:0007669"/>
    <property type="project" value="TreeGrafter"/>
</dbReference>
<dbReference type="GO" id="GO:0000995">
    <property type="term" value="F:RNA polymerase III general transcription initiation factor activity"/>
    <property type="evidence" value="ECO:0007669"/>
    <property type="project" value="TreeGrafter"/>
</dbReference>
<sequence length="385" mass="44557">MKCNKCNKNSIDYQFINSKTLCKSCGTMVEEYHLISENYSDCLNLKNNKIKNFLQKKTSSSLFETSNLADIIPLSAKRKIAQIVNLLKLDSTFQEYAYRLFLFVFQRGIIRKYKLLITCICCVYVVCRYKKAPYLLIDFSEIVQTQLNKLGAIFLKIVRDLNIFLPIIDPSLFVHKFATNLQFGNKTNAITKTALRLVSKMKRDWISTGRKPSGLCGAALLISSCMHGLKRSKKEIEEVVKIGDFTLGSRLREIDKTLLSNLNITQINLKNFKQINCSSNDFRSYAHHFFLDGISHFYTKKKVENNKHGVKHNLLFNLHSGKIEKNFNKQNITQQINTNLESCIKENIWCKNSLVFVYSQSSVIRIQKEKPFAFFKINSTKYRSH</sequence>
<accession>F2HHH0</accession>
<keyword evidence="6" id="KW-0805">Transcription regulation</keyword>
<keyword evidence="7" id="KW-0804">Transcription</keyword>
<name>F2HHH0_9CRYP</name>
<dbReference type="GO" id="GO:0097550">
    <property type="term" value="C:transcription preinitiation complex"/>
    <property type="evidence" value="ECO:0007669"/>
    <property type="project" value="TreeGrafter"/>
</dbReference>
<evidence type="ECO:0000313" key="10">
    <source>
        <dbReference type="EMBL" id="AEA38766.1"/>
    </source>
</evidence>
<feature type="domain" description="Cyclin-like" evidence="9">
    <location>
        <begin position="172"/>
        <end position="263"/>
    </location>
</feature>
<keyword evidence="3" id="KW-0479">Metal-binding</keyword>
<dbReference type="InterPro" id="IPR036915">
    <property type="entry name" value="Cyclin-like_sf"/>
</dbReference>
<evidence type="ECO:0000256" key="7">
    <source>
        <dbReference type="ARBA" id="ARBA00023163"/>
    </source>
</evidence>
<protein>
    <submittedName>
        <fullName evidence="10">TFIIB related factor hBRF</fullName>
    </submittedName>
</protein>
<geneLocation type="nucleomorph" evidence="10"/>
<evidence type="ECO:0000256" key="8">
    <source>
        <dbReference type="ARBA" id="ARBA00023242"/>
    </source>
</evidence>
<evidence type="ECO:0000256" key="5">
    <source>
        <dbReference type="ARBA" id="ARBA00022833"/>
    </source>
</evidence>
<dbReference type="Pfam" id="PF00382">
    <property type="entry name" value="TFIIB"/>
    <property type="match status" value="1"/>
</dbReference>
<dbReference type="GeneID" id="10447088"/>
<keyword evidence="10" id="KW-0542">Nucleomorph</keyword>
<keyword evidence="5" id="KW-0862">Zinc</keyword>
<organism evidence="10 11">
    <name type="scientific">Cryptomonas paramaecium</name>
    <dbReference type="NCBI Taxonomy" id="2898"/>
    <lineage>
        <taxon>Eukaryota</taxon>
        <taxon>Cryptophyceae</taxon>
        <taxon>Cryptomonadales</taxon>
        <taxon>Cryptomonadaceae</taxon>
        <taxon>Cryptomonas</taxon>
    </lineage>
</organism>
<dbReference type="GO" id="GO:0070897">
    <property type="term" value="P:transcription preinitiation complex assembly"/>
    <property type="evidence" value="ECO:0007669"/>
    <property type="project" value="InterPro"/>
</dbReference>